<dbReference type="GO" id="GO:0005829">
    <property type="term" value="C:cytosol"/>
    <property type="evidence" value="ECO:0007669"/>
    <property type="project" value="TreeGrafter"/>
</dbReference>
<dbReference type="GO" id="GO:0004315">
    <property type="term" value="F:3-oxoacyl-[acyl-carrier-protein] synthase activity"/>
    <property type="evidence" value="ECO:0007669"/>
    <property type="project" value="UniProtKB-EC"/>
</dbReference>
<dbReference type="FunFam" id="3.40.47.10:FF:000018">
    <property type="entry name" value="3-oxoacyl-[acyl-carrier-protein] synthase 2"/>
    <property type="match status" value="1"/>
</dbReference>
<comment type="subcellular location">
    <subcellularLocation>
        <location evidence="1">Cytoplasm</location>
    </subcellularLocation>
</comment>
<dbReference type="EMBL" id="UINC01002929">
    <property type="protein sequence ID" value="SVA01691.1"/>
    <property type="molecule type" value="Genomic_DNA"/>
</dbReference>
<name>A0A381SEF3_9ZZZZ</name>
<sequence length="249" mass="26562">MKRVVVTGIGIVSSIGNNRNEVLDSLKNQRSGIEFNQEYADLGFRSHICGTITANIKELVPRKQLRFMGDGSAYSYISMAESIEDAGLAKEDLTSEKTGLIIGSGVASGAPLVEMADTLRNKGARKVNPFYVPKIMSSCNAANLATAFKIRGYSYTISSACATSGHCLGNAYQLIQAGEQDLIFIGGGDEVSWIVSIAFDSMGALSSNFNDNPQSASRAYDRDRDGFVVSGGGGTIVLEEYERAKARGA</sequence>
<dbReference type="GO" id="GO:0006633">
    <property type="term" value="P:fatty acid biosynthetic process"/>
    <property type="evidence" value="ECO:0007669"/>
    <property type="project" value="UniProtKB-KW"/>
</dbReference>
<keyword evidence="7" id="KW-0012">Acyltransferase</keyword>
<organism evidence="14">
    <name type="scientific">marine metagenome</name>
    <dbReference type="NCBI Taxonomy" id="408172"/>
    <lineage>
        <taxon>unclassified sequences</taxon>
        <taxon>metagenomes</taxon>
        <taxon>ecological metagenomes</taxon>
    </lineage>
</organism>
<evidence type="ECO:0000256" key="6">
    <source>
        <dbReference type="ARBA" id="ARBA00023160"/>
    </source>
</evidence>
<dbReference type="InterPro" id="IPR018201">
    <property type="entry name" value="Ketoacyl_synth_AS"/>
</dbReference>
<evidence type="ECO:0000256" key="1">
    <source>
        <dbReference type="ARBA" id="ARBA00004496"/>
    </source>
</evidence>
<comment type="catalytic activity">
    <reaction evidence="12">
        <text>a fatty acyl-[ACP] + malonyl-[ACP] + H(+) = a 3-oxoacyl-[ACP] + holo-[ACP] + CO2</text>
        <dbReference type="Rhea" id="RHEA:22836"/>
        <dbReference type="Rhea" id="RHEA-COMP:9623"/>
        <dbReference type="Rhea" id="RHEA-COMP:9685"/>
        <dbReference type="Rhea" id="RHEA-COMP:9916"/>
        <dbReference type="Rhea" id="RHEA-COMP:14125"/>
        <dbReference type="ChEBI" id="CHEBI:15378"/>
        <dbReference type="ChEBI" id="CHEBI:16526"/>
        <dbReference type="ChEBI" id="CHEBI:64479"/>
        <dbReference type="ChEBI" id="CHEBI:78449"/>
        <dbReference type="ChEBI" id="CHEBI:78776"/>
        <dbReference type="ChEBI" id="CHEBI:138651"/>
        <dbReference type="EC" id="2.3.1.41"/>
    </reaction>
    <physiologicalReaction direction="left-to-right" evidence="12">
        <dbReference type="Rhea" id="RHEA:22837"/>
    </physiologicalReaction>
</comment>
<protein>
    <recommendedName>
        <fullName evidence="8">3-oxoacyl-[acyl-carrier-protein] synthase 1</fullName>
    </recommendedName>
    <alternativeName>
        <fullName evidence="9">3-oxoacyl-[acyl-carrier-protein] synthase I</fullName>
    </alternativeName>
    <alternativeName>
        <fullName evidence="10">Beta-ketoacyl-ACP synthase I</fullName>
    </alternativeName>
</protein>
<keyword evidence="3" id="KW-0444">Lipid biosynthesis</keyword>
<keyword evidence="6" id="KW-0275">Fatty acid biosynthesis</keyword>
<evidence type="ECO:0000313" key="14">
    <source>
        <dbReference type="EMBL" id="SVA01691.1"/>
    </source>
</evidence>
<dbReference type="InterPro" id="IPR016039">
    <property type="entry name" value="Thiolase-like"/>
</dbReference>
<dbReference type="Gene3D" id="3.40.47.10">
    <property type="match status" value="1"/>
</dbReference>
<comment type="catalytic activity">
    <reaction evidence="11">
        <text>(3Z)-decenoyl-[ACP] + malonyl-[ACP] + H(+) = 3-oxo-(5Z)-dodecenoyl-[ACP] + holo-[ACP] + CO2</text>
        <dbReference type="Rhea" id="RHEA:54940"/>
        <dbReference type="Rhea" id="RHEA-COMP:9623"/>
        <dbReference type="Rhea" id="RHEA-COMP:9685"/>
        <dbReference type="Rhea" id="RHEA-COMP:9927"/>
        <dbReference type="Rhea" id="RHEA-COMP:14042"/>
        <dbReference type="ChEBI" id="CHEBI:15378"/>
        <dbReference type="ChEBI" id="CHEBI:16526"/>
        <dbReference type="ChEBI" id="CHEBI:64479"/>
        <dbReference type="ChEBI" id="CHEBI:78449"/>
        <dbReference type="ChEBI" id="CHEBI:78798"/>
        <dbReference type="ChEBI" id="CHEBI:138410"/>
    </reaction>
    <physiologicalReaction direction="left-to-right" evidence="11">
        <dbReference type="Rhea" id="RHEA:54941"/>
    </physiologicalReaction>
</comment>
<feature type="non-terminal residue" evidence="14">
    <location>
        <position position="1"/>
    </location>
</feature>
<dbReference type="PROSITE" id="PS00606">
    <property type="entry name" value="KS3_1"/>
    <property type="match status" value="1"/>
</dbReference>
<dbReference type="PANTHER" id="PTHR11712:SF306">
    <property type="entry name" value="3-OXOACYL-[ACYL-CARRIER-PROTEIN] SYNTHASE 1"/>
    <property type="match status" value="1"/>
</dbReference>
<gene>
    <name evidence="14" type="ORF">METZ01_LOCUS54545</name>
</gene>
<dbReference type="PANTHER" id="PTHR11712">
    <property type="entry name" value="POLYKETIDE SYNTHASE-RELATED"/>
    <property type="match status" value="1"/>
</dbReference>
<evidence type="ECO:0000256" key="7">
    <source>
        <dbReference type="ARBA" id="ARBA00023315"/>
    </source>
</evidence>
<evidence type="ECO:0000259" key="13">
    <source>
        <dbReference type="PROSITE" id="PS52004"/>
    </source>
</evidence>
<accession>A0A381SEF3</accession>
<feature type="non-terminal residue" evidence="14">
    <location>
        <position position="249"/>
    </location>
</feature>
<dbReference type="PROSITE" id="PS52004">
    <property type="entry name" value="KS3_2"/>
    <property type="match status" value="1"/>
</dbReference>
<feature type="domain" description="Ketosynthase family 3 (KS3)" evidence="13">
    <location>
        <begin position="1"/>
        <end position="249"/>
    </location>
</feature>
<keyword evidence="6" id="KW-0443">Lipid metabolism</keyword>
<evidence type="ECO:0000256" key="11">
    <source>
        <dbReference type="ARBA" id="ARBA00048121"/>
    </source>
</evidence>
<dbReference type="Pfam" id="PF00109">
    <property type="entry name" value="ketoacyl-synt"/>
    <property type="match status" value="1"/>
</dbReference>
<evidence type="ECO:0000256" key="10">
    <source>
        <dbReference type="ARBA" id="ARBA00042143"/>
    </source>
</evidence>
<evidence type="ECO:0000256" key="3">
    <source>
        <dbReference type="ARBA" id="ARBA00022516"/>
    </source>
</evidence>
<evidence type="ECO:0000256" key="12">
    <source>
        <dbReference type="ARBA" id="ARBA00048506"/>
    </source>
</evidence>
<evidence type="ECO:0000256" key="2">
    <source>
        <dbReference type="ARBA" id="ARBA00011738"/>
    </source>
</evidence>
<dbReference type="InterPro" id="IPR000794">
    <property type="entry name" value="Beta-ketoacyl_synthase"/>
</dbReference>
<dbReference type="SUPFAM" id="SSF53901">
    <property type="entry name" value="Thiolase-like"/>
    <property type="match status" value="1"/>
</dbReference>
<dbReference type="InterPro" id="IPR014030">
    <property type="entry name" value="Ketoacyl_synth_N"/>
</dbReference>
<keyword evidence="4" id="KW-0808">Transferase</keyword>
<dbReference type="InterPro" id="IPR020841">
    <property type="entry name" value="PKS_Beta-ketoAc_synthase_dom"/>
</dbReference>
<dbReference type="AlphaFoldDB" id="A0A381SEF3"/>
<comment type="subunit">
    <text evidence="2">Homodimer.</text>
</comment>
<reference evidence="14" key="1">
    <citation type="submission" date="2018-05" db="EMBL/GenBank/DDBJ databases">
        <authorList>
            <person name="Lanie J.A."/>
            <person name="Ng W.-L."/>
            <person name="Kazmierczak K.M."/>
            <person name="Andrzejewski T.M."/>
            <person name="Davidsen T.M."/>
            <person name="Wayne K.J."/>
            <person name="Tettelin H."/>
            <person name="Glass J.I."/>
            <person name="Rusch D."/>
            <person name="Podicherti R."/>
            <person name="Tsui H.-C.T."/>
            <person name="Winkler M.E."/>
        </authorList>
    </citation>
    <scope>NUCLEOTIDE SEQUENCE</scope>
</reference>
<evidence type="ECO:0000256" key="8">
    <source>
        <dbReference type="ARBA" id="ARBA00039450"/>
    </source>
</evidence>
<proteinExistence type="predicted"/>
<keyword evidence="5" id="KW-0276">Fatty acid metabolism</keyword>
<evidence type="ECO:0000256" key="5">
    <source>
        <dbReference type="ARBA" id="ARBA00022832"/>
    </source>
</evidence>
<evidence type="ECO:0000256" key="4">
    <source>
        <dbReference type="ARBA" id="ARBA00022679"/>
    </source>
</evidence>
<evidence type="ECO:0000256" key="9">
    <source>
        <dbReference type="ARBA" id="ARBA00041620"/>
    </source>
</evidence>